<keyword evidence="2" id="KW-1185">Reference proteome</keyword>
<reference evidence="2" key="1">
    <citation type="submission" date="2011-08" db="EMBL/GenBank/DDBJ databases">
        <authorList>
            <person name="Rombauts S."/>
        </authorList>
    </citation>
    <scope>NUCLEOTIDE SEQUENCE</scope>
    <source>
        <strain evidence="2">London</strain>
    </source>
</reference>
<sequence length="21" mass="2498">MKEMNVLQKELMIGFTIQCKI</sequence>
<dbReference type="EMBL" id="CAEY01001563">
    <property type="status" value="NOT_ANNOTATED_CDS"/>
    <property type="molecule type" value="Genomic_DNA"/>
</dbReference>
<organism evidence="1 2">
    <name type="scientific">Tetranychus urticae</name>
    <name type="common">Two-spotted spider mite</name>
    <dbReference type="NCBI Taxonomy" id="32264"/>
    <lineage>
        <taxon>Eukaryota</taxon>
        <taxon>Metazoa</taxon>
        <taxon>Ecdysozoa</taxon>
        <taxon>Arthropoda</taxon>
        <taxon>Chelicerata</taxon>
        <taxon>Arachnida</taxon>
        <taxon>Acari</taxon>
        <taxon>Acariformes</taxon>
        <taxon>Trombidiformes</taxon>
        <taxon>Prostigmata</taxon>
        <taxon>Eleutherengona</taxon>
        <taxon>Raphignathae</taxon>
        <taxon>Tetranychoidea</taxon>
        <taxon>Tetranychidae</taxon>
        <taxon>Tetranychus</taxon>
    </lineage>
</organism>
<evidence type="ECO:0000313" key="2">
    <source>
        <dbReference type="Proteomes" id="UP000015104"/>
    </source>
</evidence>
<name>T1K3Z4_TETUR</name>
<proteinExistence type="predicted"/>
<dbReference type="AlphaFoldDB" id="T1K3Z4"/>
<dbReference type="HOGENOM" id="CLU_3427021_0_0_1"/>
<protein>
    <submittedName>
        <fullName evidence="1">Uncharacterized protein</fullName>
    </submittedName>
</protein>
<accession>T1K3Z4</accession>
<reference evidence="1" key="2">
    <citation type="submission" date="2015-06" db="UniProtKB">
        <authorList>
            <consortium name="EnsemblMetazoa"/>
        </authorList>
    </citation>
    <scope>IDENTIFICATION</scope>
</reference>
<dbReference type="EnsemblMetazoa" id="tetur05g00770.1">
    <property type="protein sequence ID" value="tetur05g00770.1"/>
    <property type="gene ID" value="tetur05g00770"/>
</dbReference>
<dbReference type="Proteomes" id="UP000015104">
    <property type="component" value="Unassembled WGS sequence"/>
</dbReference>
<evidence type="ECO:0000313" key="1">
    <source>
        <dbReference type="EnsemblMetazoa" id="tetur05g00770.1"/>
    </source>
</evidence>